<dbReference type="GeneID" id="72008051"/>
<proteinExistence type="predicted"/>
<evidence type="ECO:0000313" key="2">
    <source>
        <dbReference type="EMBL" id="KAH9838657.1"/>
    </source>
</evidence>
<keyword evidence="3" id="KW-1185">Reference proteome</keyword>
<organism evidence="2 3">
    <name type="scientific">Rhodofomes roseus</name>
    <dbReference type="NCBI Taxonomy" id="34475"/>
    <lineage>
        <taxon>Eukaryota</taxon>
        <taxon>Fungi</taxon>
        <taxon>Dikarya</taxon>
        <taxon>Basidiomycota</taxon>
        <taxon>Agaricomycotina</taxon>
        <taxon>Agaricomycetes</taxon>
        <taxon>Polyporales</taxon>
        <taxon>Rhodofomes</taxon>
    </lineage>
</organism>
<comment type="caution">
    <text evidence="2">The sequence shown here is derived from an EMBL/GenBank/DDBJ whole genome shotgun (WGS) entry which is preliminary data.</text>
</comment>
<dbReference type="Proteomes" id="UP000814176">
    <property type="component" value="Unassembled WGS sequence"/>
</dbReference>
<protein>
    <submittedName>
        <fullName evidence="2">Uncharacterized protein</fullName>
    </submittedName>
</protein>
<dbReference type="EMBL" id="JADCUA010000007">
    <property type="protein sequence ID" value="KAH9838657.1"/>
    <property type="molecule type" value="Genomic_DNA"/>
</dbReference>
<dbReference type="PANTHER" id="PTHR31005:SF8">
    <property type="entry name" value="DUF4139 DOMAIN-CONTAINING PROTEIN"/>
    <property type="match status" value="1"/>
</dbReference>
<reference evidence="2 3" key="1">
    <citation type="journal article" date="2021" name="Environ. Microbiol.">
        <title>Gene family expansions and transcriptome signatures uncover fungal adaptations to wood decay.</title>
        <authorList>
            <person name="Hage H."/>
            <person name="Miyauchi S."/>
            <person name="Viragh M."/>
            <person name="Drula E."/>
            <person name="Min B."/>
            <person name="Chaduli D."/>
            <person name="Navarro D."/>
            <person name="Favel A."/>
            <person name="Norest M."/>
            <person name="Lesage-Meessen L."/>
            <person name="Balint B."/>
            <person name="Merenyi Z."/>
            <person name="de Eugenio L."/>
            <person name="Morin E."/>
            <person name="Martinez A.T."/>
            <person name="Baldrian P."/>
            <person name="Stursova M."/>
            <person name="Martinez M.J."/>
            <person name="Novotny C."/>
            <person name="Magnuson J.K."/>
            <person name="Spatafora J.W."/>
            <person name="Maurice S."/>
            <person name="Pangilinan J."/>
            <person name="Andreopoulos W."/>
            <person name="LaButti K."/>
            <person name="Hundley H."/>
            <person name="Na H."/>
            <person name="Kuo A."/>
            <person name="Barry K."/>
            <person name="Lipzen A."/>
            <person name="Henrissat B."/>
            <person name="Riley R."/>
            <person name="Ahrendt S."/>
            <person name="Nagy L.G."/>
            <person name="Grigoriev I.V."/>
            <person name="Martin F."/>
            <person name="Rosso M.N."/>
        </authorList>
    </citation>
    <scope>NUCLEOTIDE SEQUENCE [LARGE SCALE GENOMIC DNA]</scope>
    <source>
        <strain evidence="2 3">CIRM-BRFM 1785</strain>
    </source>
</reference>
<name>A0ABQ8KKK0_9APHY</name>
<feature type="region of interest" description="Disordered" evidence="1">
    <location>
        <begin position="201"/>
        <end position="220"/>
    </location>
</feature>
<evidence type="ECO:0000256" key="1">
    <source>
        <dbReference type="SAM" id="MobiDB-lite"/>
    </source>
</evidence>
<gene>
    <name evidence="2" type="ORF">C8Q71DRAFT_856590</name>
</gene>
<dbReference type="RefSeq" id="XP_047780572.1">
    <property type="nucleotide sequence ID" value="XM_047927319.1"/>
</dbReference>
<dbReference type="InterPro" id="IPR011935">
    <property type="entry name" value="CHP02231"/>
</dbReference>
<dbReference type="PANTHER" id="PTHR31005">
    <property type="entry name" value="DUF4139 DOMAIN-CONTAINING PROTEIN"/>
    <property type="match status" value="1"/>
</dbReference>
<sequence>MPADDSAARRALLQRKREFEDERKVQDHGSSLFCYFLPLKLRLARLSLTLHTRSTMLAGWRTQTNYTQLPSTASRRRRYLFTTKQPSGGDWTDASVAFVSADEPPQGDDADVPSLAALSLNRRIPTCFGRNGGASATFAVPGPALTLPFGATPGGAAFGSGSYPLLSQQTFRAQTGSGLFGPSPSALAAQQHPRPSLFDSVAASTNSGSQSGGVFDRTDSRGISSGIAPNMRVTALGEKIVHRDSSGLSDDVHLSAEERASISSDVVGNAVPIASLVLNAAFAWVCVPRSRVAVFVECRSRNTSAHTLVAGPLAVYVDGKQVAKNSLKARLLFCYIPDAGEDIKTQDTIVAPLGVDDAVHVMHRGAARTEGQGPSVLDPQIAITVKAVHEKDPNAAGVDPE</sequence>
<accession>A0ABQ8KKK0</accession>
<evidence type="ECO:0000313" key="3">
    <source>
        <dbReference type="Proteomes" id="UP000814176"/>
    </source>
</evidence>